<dbReference type="RefSeq" id="WP_190249081.1">
    <property type="nucleotide sequence ID" value="NZ_BMPI01000006.1"/>
</dbReference>
<comment type="caution">
    <text evidence="3">The sequence shown here is derived from an EMBL/GenBank/DDBJ whole genome shotgun (WGS) entry which is preliminary data.</text>
</comment>
<gene>
    <name evidence="3" type="ORF">GCM10007977_015960</name>
</gene>
<dbReference type="Pfam" id="PF07398">
    <property type="entry name" value="MDMPI_C"/>
    <property type="match status" value="1"/>
</dbReference>
<dbReference type="EMBL" id="BMPI01000006">
    <property type="protein sequence ID" value="GGM15612.1"/>
    <property type="molecule type" value="Genomic_DNA"/>
</dbReference>
<dbReference type="PANTHER" id="PTHR40758">
    <property type="entry name" value="CONSERVED PROTEIN"/>
    <property type="match status" value="1"/>
</dbReference>
<dbReference type="GO" id="GO:0005886">
    <property type="term" value="C:plasma membrane"/>
    <property type="evidence" value="ECO:0007669"/>
    <property type="project" value="TreeGrafter"/>
</dbReference>
<evidence type="ECO:0008006" key="5">
    <source>
        <dbReference type="Google" id="ProtNLM"/>
    </source>
</evidence>
<dbReference type="Pfam" id="PF11716">
    <property type="entry name" value="MDMPI_N"/>
    <property type="match status" value="1"/>
</dbReference>
<dbReference type="InterPro" id="IPR010872">
    <property type="entry name" value="MDMPI_C-term_domain"/>
</dbReference>
<keyword evidence="4" id="KW-1185">Reference proteome</keyword>
<reference evidence="3" key="1">
    <citation type="journal article" date="2014" name="Int. J. Syst. Evol. Microbiol.">
        <title>Complete genome sequence of Corynebacterium casei LMG S-19264T (=DSM 44701T), isolated from a smear-ripened cheese.</title>
        <authorList>
            <consortium name="US DOE Joint Genome Institute (JGI-PGF)"/>
            <person name="Walter F."/>
            <person name="Albersmeier A."/>
            <person name="Kalinowski J."/>
            <person name="Ruckert C."/>
        </authorList>
    </citation>
    <scope>NUCLEOTIDE SEQUENCE</scope>
    <source>
        <strain evidence="3">JCM 19831</strain>
    </source>
</reference>
<dbReference type="PANTHER" id="PTHR40758:SF1">
    <property type="entry name" value="CONSERVED PROTEIN"/>
    <property type="match status" value="1"/>
</dbReference>
<evidence type="ECO:0000259" key="2">
    <source>
        <dbReference type="Pfam" id="PF11716"/>
    </source>
</evidence>
<dbReference type="InterPro" id="IPR024344">
    <property type="entry name" value="MDMPI_metal-binding"/>
</dbReference>
<dbReference type="Proteomes" id="UP000642070">
    <property type="component" value="Unassembled WGS sequence"/>
</dbReference>
<sequence length="260" mass="28426">MERSRLLECLADDYLRLRTVAGRDLGAPVPSCPDWTTADLVRHVAEVYLHKATTMRDGAFPDPWPPDELAAEAPVALLDRAYGALIEEFARRADADPTPTWHKPDQTVRFWIRRMAQESVIHRIDAELALQAPVAPIPDDLAVDGIDEVLKLFVDYGTHAWPGEFTAALSAAKGRTLAVRVTDGPAWLVRTDPDAVTVTDAAPSTLPDADAVIHGAATPVLRWLWARESSPTADAQPLVAVEGDEEALREFRSVLVASTQ</sequence>
<evidence type="ECO:0000313" key="4">
    <source>
        <dbReference type="Proteomes" id="UP000642070"/>
    </source>
</evidence>
<feature type="domain" description="MDMPI C-terminal" evidence="1">
    <location>
        <begin position="140"/>
        <end position="248"/>
    </location>
</feature>
<name>A0A917TAX5_9ACTN</name>
<protein>
    <recommendedName>
        <fullName evidence="5">Mycothiol-dependent maleylpyruvate isomerase metal-binding domain-containing protein</fullName>
    </recommendedName>
</protein>
<feature type="domain" description="Mycothiol-dependent maleylpyruvate isomerase metal-binding" evidence="2">
    <location>
        <begin position="17"/>
        <end position="126"/>
    </location>
</feature>
<organism evidence="3 4">
    <name type="scientific">Dactylosporangium sucinum</name>
    <dbReference type="NCBI Taxonomy" id="1424081"/>
    <lineage>
        <taxon>Bacteria</taxon>
        <taxon>Bacillati</taxon>
        <taxon>Actinomycetota</taxon>
        <taxon>Actinomycetes</taxon>
        <taxon>Micromonosporales</taxon>
        <taxon>Micromonosporaceae</taxon>
        <taxon>Dactylosporangium</taxon>
    </lineage>
</organism>
<proteinExistence type="predicted"/>
<evidence type="ECO:0000259" key="1">
    <source>
        <dbReference type="Pfam" id="PF07398"/>
    </source>
</evidence>
<dbReference type="AlphaFoldDB" id="A0A917TAX5"/>
<reference evidence="3" key="2">
    <citation type="submission" date="2020-09" db="EMBL/GenBank/DDBJ databases">
        <authorList>
            <person name="Sun Q."/>
            <person name="Ohkuma M."/>
        </authorList>
    </citation>
    <scope>NUCLEOTIDE SEQUENCE</scope>
    <source>
        <strain evidence="3">JCM 19831</strain>
    </source>
</reference>
<dbReference type="InterPro" id="IPR034660">
    <property type="entry name" value="DinB/YfiT-like"/>
</dbReference>
<dbReference type="GO" id="GO:0046872">
    <property type="term" value="F:metal ion binding"/>
    <property type="evidence" value="ECO:0007669"/>
    <property type="project" value="InterPro"/>
</dbReference>
<evidence type="ECO:0000313" key="3">
    <source>
        <dbReference type="EMBL" id="GGM15612.1"/>
    </source>
</evidence>
<accession>A0A917TAX5</accession>
<dbReference type="SUPFAM" id="SSF109854">
    <property type="entry name" value="DinB/YfiT-like putative metalloenzymes"/>
    <property type="match status" value="1"/>
</dbReference>